<feature type="region of interest" description="Disordered" evidence="3">
    <location>
        <begin position="73"/>
        <end position="106"/>
    </location>
</feature>
<dbReference type="AlphaFoldDB" id="A0ABD4KVY0"/>
<dbReference type="SMART" id="SM00823">
    <property type="entry name" value="PKS_PP"/>
    <property type="match status" value="1"/>
</dbReference>
<dbReference type="Proteomes" id="UP000722957">
    <property type="component" value="Unassembled WGS sequence"/>
</dbReference>
<dbReference type="InterPro" id="IPR009081">
    <property type="entry name" value="PP-bd_ACP"/>
</dbReference>
<dbReference type="Pfam" id="PF00550">
    <property type="entry name" value="PP-binding"/>
    <property type="match status" value="1"/>
</dbReference>
<sequence length="106" mass="11853">DPVTILTIREQFQQIVNVPISERENFFDAGANSLQLVQLHTALHSLAMPLSVTDLFAYPSPALLAAWLSKAEKVDSSNEALKSRQQRVSDRKANRRQRATSSPHID</sequence>
<dbReference type="InterPro" id="IPR020806">
    <property type="entry name" value="PKS_PP-bd"/>
</dbReference>
<accession>A0ABD4KVY0</accession>
<dbReference type="InterPro" id="IPR036736">
    <property type="entry name" value="ACP-like_sf"/>
</dbReference>
<evidence type="ECO:0000313" key="5">
    <source>
        <dbReference type="EMBL" id="MBF4274582.1"/>
    </source>
</evidence>
<reference evidence="5 6" key="1">
    <citation type="journal article" date="2021" name="PeerJ">
        <title>Analysis of 44 Vibrio anguillarum genomes reveals high genetic diversity.</title>
        <authorList>
            <person name="Hansen M.J."/>
            <person name="Dalsgaard I."/>
        </authorList>
    </citation>
    <scope>NUCLEOTIDE SEQUENCE [LARGE SCALE GENOMIC DNA]</scope>
    <source>
        <strain evidence="5 6">17-16730-2A</strain>
    </source>
</reference>
<evidence type="ECO:0000259" key="4">
    <source>
        <dbReference type="PROSITE" id="PS50075"/>
    </source>
</evidence>
<proteinExistence type="predicted"/>
<keyword evidence="1" id="KW-0596">Phosphopantetheine</keyword>
<dbReference type="PROSITE" id="PS50075">
    <property type="entry name" value="CARRIER"/>
    <property type="match status" value="1"/>
</dbReference>
<feature type="non-terminal residue" evidence="5">
    <location>
        <position position="1"/>
    </location>
</feature>
<dbReference type="SUPFAM" id="SSF47336">
    <property type="entry name" value="ACP-like"/>
    <property type="match status" value="1"/>
</dbReference>
<gene>
    <name evidence="5" type="ORF">EAY07_21770</name>
</gene>
<dbReference type="RefSeq" id="WP_194574053.1">
    <property type="nucleotide sequence ID" value="NZ_RDOM01000389.1"/>
</dbReference>
<organism evidence="5 6">
    <name type="scientific">Vibrio anguillarum</name>
    <name type="common">Listonella anguillarum</name>
    <dbReference type="NCBI Taxonomy" id="55601"/>
    <lineage>
        <taxon>Bacteria</taxon>
        <taxon>Pseudomonadati</taxon>
        <taxon>Pseudomonadota</taxon>
        <taxon>Gammaproteobacteria</taxon>
        <taxon>Vibrionales</taxon>
        <taxon>Vibrionaceae</taxon>
        <taxon>Vibrio</taxon>
    </lineage>
</organism>
<dbReference type="EMBL" id="RDOM01000389">
    <property type="protein sequence ID" value="MBF4274582.1"/>
    <property type="molecule type" value="Genomic_DNA"/>
</dbReference>
<evidence type="ECO:0000256" key="2">
    <source>
        <dbReference type="ARBA" id="ARBA00022553"/>
    </source>
</evidence>
<comment type="caution">
    <text evidence="5">The sequence shown here is derived from an EMBL/GenBank/DDBJ whole genome shotgun (WGS) entry which is preliminary data.</text>
</comment>
<keyword evidence="2" id="KW-0597">Phosphoprotein</keyword>
<name>A0ABD4KVY0_VIBAN</name>
<dbReference type="Gene3D" id="1.10.1200.10">
    <property type="entry name" value="ACP-like"/>
    <property type="match status" value="1"/>
</dbReference>
<feature type="domain" description="Carrier" evidence="4">
    <location>
        <begin position="1"/>
        <end position="72"/>
    </location>
</feature>
<protein>
    <submittedName>
        <fullName evidence="5">Acyl carrier protein</fullName>
    </submittedName>
</protein>
<evidence type="ECO:0000256" key="3">
    <source>
        <dbReference type="SAM" id="MobiDB-lite"/>
    </source>
</evidence>
<evidence type="ECO:0000256" key="1">
    <source>
        <dbReference type="ARBA" id="ARBA00022450"/>
    </source>
</evidence>
<evidence type="ECO:0000313" key="6">
    <source>
        <dbReference type="Proteomes" id="UP000722957"/>
    </source>
</evidence>